<comment type="caution">
    <text evidence="4">The sequence shown here is derived from an EMBL/GenBank/DDBJ whole genome shotgun (WGS) entry which is preliminary data.</text>
</comment>
<dbReference type="Gene3D" id="3.40.50.1110">
    <property type="entry name" value="SGNH hydrolase"/>
    <property type="match status" value="1"/>
</dbReference>
<proteinExistence type="inferred from homology"/>
<name>A0AAE1MIL0_9FABA</name>
<protein>
    <recommendedName>
        <fullName evidence="6">GDSL esterase/lipase</fullName>
    </recommendedName>
</protein>
<dbReference type="Proteomes" id="UP001293593">
    <property type="component" value="Unassembled WGS sequence"/>
</dbReference>
<comment type="similarity">
    <text evidence="1">Belongs to the 'GDSL' lipolytic enzyme family.</text>
</comment>
<evidence type="ECO:0000313" key="4">
    <source>
        <dbReference type="EMBL" id="KAK4261671.1"/>
    </source>
</evidence>
<dbReference type="InterPro" id="IPR036514">
    <property type="entry name" value="SGNH_hydro_sf"/>
</dbReference>
<evidence type="ECO:0000313" key="5">
    <source>
        <dbReference type="Proteomes" id="UP001293593"/>
    </source>
</evidence>
<dbReference type="PANTHER" id="PTHR45648">
    <property type="entry name" value="GDSL LIPASE/ACYLHYDROLASE FAMILY PROTEIN (AFU_ORTHOLOGUE AFUA_4G14700)"/>
    <property type="match status" value="1"/>
</dbReference>
<dbReference type="InterPro" id="IPR035669">
    <property type="entry name" value="SGNH_plant_lipase-like"/>
</dbReference>
<dbReference type="GO" id="GO:0016042">
    <property type="term" value="P:lipid catabolic process"/>
    <property type="evidence" value="ECO:0007669"/>
    <property type="project" value="UniProtKB-KW"/>
</dbReference>
<keyword evidence="5" id="KW-1185">Reference proteome</keyword>
<organism evidence="4 5">
    <name type="scientific">Acacia crassicarpa</name>
    <name type="common">northern wattle</name>
    <dbReference type="NCBI Taxonomy" id="499986"/>
    <lineage>
        <taxon>Eukaryota</taxon>
        <taxon>Viridiplantae</taxon>
        <taxon>Streptophyta</taxon>
        <taxon>Embryophyta</taxon>
        <taxon>Tracheophyta</taxon>
        <taxon>Spermatophyta</taxon>
        <taxon>Magnoliopsida</taxon>
        <taxon>eudicotyledons</taxon>
        <taxon>Gunneridae</taxon>
        <taxon>Pentapetalae</taxon>
        <taxon>rosids</taxon>
        <taxon>fabids</taxon>
        <taxon>Fabales</taxon>
        <taxon>Fabaceae</taxon>
        <taxon>Caesalpinioideae</taxon>
        <taxon>mimosoid clade</taxon>
        <taxon>Acacieae</taxon>
        <taxon>Acacia</taxon>
    </lineage>
</organism>
<keyword evidence="2" id="KW-0378">Hydrolase</keyword>
<dbReference type="PANTHER" id="PTHR45648:SF137">
    <property type="entry name" value="GDSL-LIKE LIPASE_ACYLHYDROLASE"/>
    <property type="match status" value="1"/>
</dbReference>
<evidence type="ECO:0000256" key="1">
    <source>
        <dbReference type="ARBA" id="ARBA00008668"/>
    </source>
</evidence>
<evidence type="ECO:0008006" key="6">
    <source>
        <dbReference type="Google" id="ProtNLM"/>
    </source>
</evidence>
<gene>
    <name evidence="4" type="ORF">QN277_004634</name>
</gene>
<dbReference type="InterPro" id="IPR001087">
    <property type="entry name" value="GDSL"/>
</dbReference>
<dbReference type="EMBL" id="JAWXYG010000010">
    <property type="protein sequence ID" value="KAK4261671.1"/>
    <property type="molecule type" value="Genomic_DNA"/>
</dbReference>
<accession>A0AAE1MIL0</accession>
<keyword evidence="3" id="KW-0443">Lipid metabolism</keyword>
<keyword evidence="3" id="KW-0442">Lipid degradation</keyword>
<evidence type="ECO:0000256" key="3">
    <source>
        <dbReference type="ARBA" id="ARBA00022963"/>
    </source>
</evidence>
<sequence length="314" mass="34267">MSLTDGIDFPNSVPTGRFSNGFNIIDHIAQLFGYEESPPPYLALLNDHRYTFKENVLGGVNFASGGSGILIDTGRKQWGEVVALGEQVEQFEAVKASLVETLGTSQTATFLSKALFIISVGANDLLEFSITNKSSITLGPQQYLAALQFDYYTQIRNLYALGARRFGIISVAAIGCCPAVRATNYGGECAEEVNQLAIGLNSATFSTLEKLRYDLRDFKYSFGNSFEMSSAVLKGPAKFGIKETNKACCGVGKLNGEGPCLKAINAELCEDRNEFLFWDWFNPTDKTSKLAASSLFDGPSNFAFPINFRQLAHI</sequence>
<dbReference type="Pfam" id="PF00657">
    <property type="entry name" value="Lipase_GDSL"/>
    <property type="match status" value="1"/>
</dbReference>
<dbReference type="AlphaFoldDB" id="A0AAE1MIL0"/>
<dbReference type="InterPro" id="IPR051058">
    <property type="entry name" value="GDSL_Est/Lipase"/>
</dbReference>
<evidence type="ECO:0000256" key="2">
    <source>
        <dbReference type="ARBA" id="ARBA00022801"/>
    </source>
</evidence>
<dbReference type="GO" id="GO:0016788">
    <property type="term" value="F:hydrolase activity, acting on ester bonds"/>
    <property type="evidence" value="ECO:0007669"/>
    <property type="project" value="InterPro"/>
</dbReference>
<reference evidence="4" key="1">
    <citation type="submission" date="2023-10" db="EMBL/GenBank/DDBJ databases">
        <title>Chromosome-level genome of the transformable northern wattle, Acacia crassicarpa.</title>
        <authorList>
            <person name="Massaro I."/>
            <person name="Sinha N.R."/>
            <person name="Poethig S."/>
            <person name="Leichty A.R."/>
        </authorList>
    </citation>
    <scope>NUCLEOTIDE SEQUENCE</scope>
    <source>
        <strain evidence="4">Acra3RX</strain>
        <tissue evidence="4">Leaf</tissue>
    </source>
</reference>
<dbReference type="CDD" id="cd01837">
    <property type="entry name" value="SGNH_plant_lipase_like"/>
    <property type="match status" value="1"/>
</dbReference>